<dbReference type="AlphaFoldDB" id="A0A7R9PBL3"/>
<proteinExistence type="inferred from homology"/>
<comment type="subcellular location">
    <subcellularLocation>
        <location evidence="1">Secreted</location>
    </subcellularLocation>
</comment>
<organism evidence="4">
    <name type="scientific">Timema californicum</name>
    <name type="common">California timema</name>
    <name type="synonym">Walking stick</name>
    <dbReference type="NCBI Taxonomy" id="61474"/>
    <lineage>
        <taxon>Eukaryota</taxon>
        <taxon>Metazoa</taxon>
        <taxon>Ecdysozoa</taxon>
        <taxon>Arthropoda</taxon>
        <taxon>Hexapoda</taxon>
        <taxon>Insecta</taxon>
        <taxon>Pterygota</taxon>
        <taxon>Neoptera</taxon>
        <taxon>Polyneoptera</taxon>
        <taxon>Phasmatodea</taxon>
        <taxon>Timematodea</taxon>
        <taxon>Timematoidea</taxon>
        <taxon>Timematidae</taxon>
        <taxon>Timema</taxon>
    </lineage>
</organism>
<dbReference type="GO" id="GO:0005615">
    <property type="term" value="C:extracellular space"/>
    <property type="evidence" value="ECO:0007669"/>
    <property type="project" value="TreeGrafter"/>
</dbReference>
<name>A0A7R9PBL3_TIMCA</name>
<evidence type="ECO:0000256" key="3">
    <source>
        <dbReference type="ARBA" id="ARBA00022525"/>
    </source>
</evidence>
<evidence type="ECO:0000256" key="2">
    <source>
        <dbReference type="ARBA" id="ARBA00007773"/>
    </source>
</evidence>
<accession>A0A7R9PBL3</accession>
<dbReference type="PANTHER" id="PTHR41146">
    <property type="entry name" value="DIURETIC HORMONE CLASS 2"/>
    <property type="match status" value="1"/>
</dbReference>
<dbReference type="GO" id="GO:0007589">
    <property type="term" value="P:body fluid secretion"/>
    <property type="evidence" value="ECO:0007669"/>
    <property type="project" value="InterPro"/>
</dbReference>
<comment type="similarity">
    <text evidence="2">Belongs to the diuretic hormone class 2 family.</text>
</comment>
<protein>
    <submittedName>
        <fullName evidence="4">(California timema) hypothetical protein</fullName>
    </submittedName>
</protein>
<evidence type="ECO:0000256" key="1">
    <source>
        <dbReference type="ARBA" id="ARBA00004613"/>
    </source>
</evidence>
<gene>
    <name evidence="4" type="ORF">TCMB3V08_LOCUS9788</name>
</gene>
<dbReference type="EMBL" id="OE185309">
    <property type="protein sequence ID" value="CAD7577234.1"/>
    <property type="molecule type" value="Genomic_DNA"/>
</dbReference>
<dbReference type="InterPro" id="IPR034439">
    <property type="entry name" value="DH2-like"/>
</dbReference>
<evidence type="ECO:0000313" key="4">
    <source>
        <dbReference type="EMBL" id="CAD7577234.1"/>
    </source>
</evidence>
<reference evidence="4" key="1">
    <citation type="submission" date="2020-11" db="EMBL/GenBank/DDBJ databases">
        <authorList>
            <person name="Tran Van P."/>
        </authorList>
    </citation>
    <scope>NUCLEOTIDE SEQUENCE</scope>
</reference>
<dbReference type="GO" id="GO:0008613">
    <property type="term" value="F:diuretic hormone activity"/>
    <property type="evidence" value="ECO:0007669"/>
    <property type="project" value="InterPro"/>
</dbReference>
<dbReference type="PANTHER" id="PTHR41146:SF1">
    <property type="entry name" value="DIURETIC HORMONE CLASS 2"/>
    <property type="match status" value="1"/>
</dbReference>
<sequence length="282" mass="30588">MKTYSSPAASLVLTDSSQLTSGSQHLGIYSSPMASLVLTDSSQLTSGSQHLGTVPTFARRKKVENQFEGEGKTTLITPDRNPNPNLPVIVSLVYCERDVLNHAPTELQDLGSYPCGVCYSSKTWVHIPVVFVTAPRPGSKTWVHIPVVFVTAPRPGFISLWCLLQLQGLGSYPCGVCYSSKTWVHIHVVFVTAPRPGFISLWCLLQLKAWSTPGFISLWCLLQLQDLGSYPCGVCYSSKRGLDLGLSRGFSGSQAAKHLMGLAAANYAGGPGRRRRNVDESS</sequence>
<keyword evidence="3" id="KW-0964">Secreted</keyword>
<dbReference type="GO" id="GO:0001664">
    <property type="term" value="F:G protein-coupled receptor binding"/>
    <property type="evidence" value="ECO:0007669"/>
    <property type="project" value="TreeGrafter"/>
</dbReference>